<keyword evidence="1" id="KW-0812">Transmembrane</keyword>
<accession>A0A6J6N2V2</accession>
<dbReference type="EMBL" id="CAEZXM010000005">
    <property type="protein sequence ID" value="CAB4678863.1"/>
    <property type="molecule type" value="Genomic_DNA"/>
</dbReference>
<proteinExistence type="predicted"/>
<protein>
    <submittedName>
        <fullName evidence="2">Unannotated protein</fullName>
    </submittedName>
</protein>
<feature type="transmembrane region" description="Helical" evidence="1">
    <location>
        <begin position="19"/>
        <end position="41"/>
    </location>
</feature>
<reference evidence="2" key="1">
    <citation type="submission" date="2020-05" db="EMBL/GenBank/DDBJ databases">
        <authorList>
            <person name="Chiriac C."/>
            <person name="Salcher M."/>
            <person name="Ghai R."/>
            <person name="Kavagutti S V."/>
        </authorList>
    </citation>
    <scope>NUCLEOTIDE SEQUENCE</scope>
</reference>
<organism evidence="2">
    <name type="scientific">freshwater metagenome</name>
    <dbReference type="NCBI Taxonomy" id="449393"/>
    <lineage>
        <taxon>unclassified sequences</taxon>
        <taxon>metagenomes</taxon>
        <taxon>ecological metagenomes</taxon>
    </lineage>
</organism>
<dbReference type="AlphaFoldDB" id="A0A6J6N2V2"/>
<sequence>MTEDSQAASTKQKLRTSQIVTRTAVIVSVLFIIGMWVYAYGFATRQAGAQISDVEWTKRAEKICIQRNGLLEKNAEAVRQITDGSPQAVGKGVAAATDIIELAQNKIMEELPTLELDLELVNKFDELYRVYISDRRATEIKLASGEEAELNETMLSGAPVSATIADFARPNLMESCSVQTQY</sequence>
<name>A0A6J6N2V2_9ZZZZ</name>
<keyword evidence="1" id="KW-0472">Membrane</keyword>
<gene>
    <name evidence="2" type="ORF">UFOPK2366_00063</name>
</gene>
<evidence type="ECO:0000313" key="2">
    <source>
        <dbReference type="EMBL" id="CAB4678863.1"/>
    </source>
</evidence>
<keyword evidence="1" id="KW-1133">Transmembrane helix</keyword>
<evidence type="ECO:0000256" key="1">
    <source>
        <dbReference type="SAM" id="Phobius"/>
    </source>
</evidence>